<name>A0A0A9BE65_ARUDO</name>
<proteinExistence type="predicted"/>
<dbReference type="EMBL" id="GBRH01235626">
    <property type="protein sequence ID" value="JAD62269.1"/>
    <property type="molecule type" value="Transcribed_RNA"/>
</dbReference>
<organism evidence="1">
    <name type="scientific">Arundo donax</name>
    <name type="common">Giant reed</name>
    <name type="synonym">Donax arundinaceus</name>
    <dbReference type="NCBI Taxonomy" id="35708"/>
    <lineage>
        <taxon>Eukaryota</taxon>
        <taxon>Viridiplantae</taxon>
        <taxon>Streptophyta</taxon>
        <taxon>Embryophyta</taxon>
        <taxon>Tracheophyta</taxon>
        <taxon>Spermatophyta</taxon>
        <taxon>Magnoliopsida</taxon>
        <taxon>Liliopsida</taxon>
        <taxon>Poales</taxon>
        <taxon>Poaceae</taxon>
        <taxon>PACMAD clade</taxon>
        <taxon>Arundinoideae</taxon>
        <taxon>Arundineae</taxon>
        <taxon>Arundo</taxon>
    </lineage>
</organism>
<sequence>MFCNSGCSRWQVGPVPFKSDSSCKVESRKLLGAPSRSHLNH</sequence>
<reference evidence="1" key="1">
    <citation type="submission" date="2014-09" db="EMBL/GenBank/DDBJ databases">
        <authorList>
            <person name="Magalhaes I.L.F."/>
            <person name="Oliveira U."/>
            <person name="Santos F.R."/>
            <person name="Vidigal T.H.D.A."/>
            <person name="Brescovit A.D."/>
            <person name="Santos A.J."/>
        </authorList>
    </citation>
    <scope>NUCLEOTIDE SEQUENCE</scope>
    <source>
        <tissue evidence="1">Shoot tissue taken approximately 20 cm above the soil surface</tissue>
    </source>
</reference>
<reference evidence="1" key="2">
    <citation type="journal article" date="2015" name="Data Brief">
        <title>Shoot transcriptome of the giant reed, Arundo donax.</title>
        <authorList>
            <person name="Barrero R.A."/>
            <person name="Guerrero F.D."/>
            <person name="Moolhuijzen P."/>
            <person name="Goolsby J.A."/>
            <person name="Tidwell J."/>
            <person name="Bellgard S.E."/>
            <person name="Bellgard M.I."/>
        </authorList>
    </citation>
    <scope>NUCLEOTIDE SEQUENCE</scope>
    <source>
        <tissue evidence="1">Shoot tissue taken approximately 20 cm above the soil surface</tissue>
    </source>
</reference>
<protein>
    <submittedName>
        <fullName evidence="1">Uncharacterized protein</fullName>
    </submittedName>
</protein>
<evidence type="ECO:0000313" key="1">
    <source>
        <dbReference type="EMBL" id="JAD62269.1"/>
    </source>
</evidence>
<dbReference type="AlphaFoldDB" id="A0A0A9BE65"/>
<accession>A0A0A9BE65</accession>